<organism evidence="1 2">
    <name type="scientific">Coleophoma crateriformis</name>
    <dbReference type="NCBI Taxonomy" id="565419"/>
    <lineage>
        <taxon>Eukaryota</taxon>
        <taxon>Fungi</taxon>
        <taxon>Dikarya</taxon>
        <taxon>Ascomycota</taxon>
        <taxon>Pezizomycotina</taxon>
        <taxon>Leotiomycetes</taxon>
        <taxon>Helotiales</taxon>
        <taxon>Dermateaceae</taxon>
        <taxon>Coleophoma</taxon>
    </lineage>
</organism>
<gene>
    <name evidence="1" type="ORF">BP5796_11661</name>
</gene>
<dbReference type="PANTHER" id="PTHR47843:SF2">
    <property type="entry name" value="BTB DOMAIN-CONTAINING PROTEIN"/>
    <property type="match status" value="1"/>
</dbReference>
<evidence type="ECO:0000313" key="2">
    <source>
        <dbReference type="Proteomes" id="UP000256328"/>
    </source>
</evidence>
<dbReference type="PANTHER" id="PTHR47843">
    <property type="entry name" value="BTB DOMAIN-CONTAINING PROTEIN-RELATED"/>
    <property type="match status" value="1"/>
</dbReference>
<dbReference type="OrthoDB" id="194443at2759"/>
<dbReference type="Gene3D" id="3.30.710.10">
    <property type="entry name" value="Potassium Channel Kv1.1, Chain A"/>
    <property type="match status" value="1"/>
</dbReference>
<dbReference type="EMBL" id="PDLN01000019">
    <property type="protein sequence ID" value="RDW60055.1"/>
    <property type="molecule type" value="Genomic_DNA"/>
</dbReference>
<dbReference type="CDD" id="cd18186">
    <property type="entry name" value="BTB_POZ_ZBTB_KLHL-like"/>
    <property type="match status" value="1"/>
</dbReference>
<dbReference type="Proteomes" id="UP000256328">
    <property type="component" value="Unassembled WGS sequence"/>
</dbReference>
<keyword evidence="2" id="KW-1185">Reference proteome</keyword>
<comment type="caution">
    <text evidence="1">The sequence shown here is derived from an EMBL/GenBank/DDBJ whole genome shotgun (WGS) entry which is preliminary data.</text>
</comment>
<sequence length="267" mass="30333">MENPRERFQTSRRTSSMRSAINSEYNISTIVVPKSAPPASRLRAIEAKPIRPVSEFLTSGNFVKIHVGPKRKLWVLNEDLLCDRSTHFRALFRGPSFRDAEDKEIWLDDDDVSAFGLFVDWIYGSRDLCSHGHAEDIETDVDWDNAHFGGFSTLYVLANKYGITDLRDAAVEQYAECSEKAEWLPGVLEINFIYQNTAQGSRFRSVVIQNMVRTFVQGYTLLDSWAQILCYEKTGTFASDVAKALKEHVLLSKAKECSIAYCTTHNN</sequence>
<dbReference type="SUPFAM" id="SSF54695">
    <property type="entry name" value="POZ domain"/>
    <property type="match status" value="1"/>
</dbReference>
<proteinExistence type="predicted"/>
<name>A0A3D8QE08_9HELO</name>
<dbReference type="InterPro" id="IPR011333">
    <property type="entry name" value="SKP1/BTB/POZ_sf"/>
</dbReference>
<protein>
    <recommendedName>
        <fullName evidence="3">BTB domain-containing protein</fullName>
    </recommendedName>
</protein>
<accession>A0A3D8QE08</accession>
<reference evidence="1 2" key="1">
    <citation type="journal article" date="2018" name="IMA Fungus">
        <title>IMA Genome-F 9: Draft genome sequence of Annulohypoxylon stygium, Aspergillus mulundensis, Berkeleyomyces basicola (syn. Thielaviopsis basicola), Ceratocystis smalleyi, two Cercospora beticola strains, Coleophoma cylindrospora, Fusarium fracticaudum, Phialophora cf. hyalina, and Morchella septimelata.</title>
        <authorList>
            <person name="Wingfield B.D."/>
            <person name="Bills G.F."/>
            <person name="Dong Y."/>
            <person name="Huang W."/>
            <person name="Nel W.J."/>
            <person name="Swalarsk-Parry B.S."/>
            <person name="Vaghefi N."/>
            <person name="Wilken P.M."/>
            <person name="An Z."/>
            <person name="de Beer Z.W."/>
            <person name="De Vos L."/>
            <person name="Chen L."/>
            <person name="Duong T.A."/>
            <person name="Gao Y."/>
            <person name="Hammerbacher A."/>
            <person name="Kikkert J.R."/>
            <person name="Li Y."/>
            <person name="Li H."/>
            <person name="Li K."/>
            <person name="Li Q."/>
            <person name="Liu X."/>
            <person name="Ma X."/>
            <person name="Naidoo K."/>
            <person name="Pethybridge S.J."/>
            <person name="Sun J."/>
            <person name="Steenkamp E.T."/>
            <person name="van der Nest M.A."/>
            <person name="van Wyk S."/>
            <person name="Wingfield M.J."/>
            <person name="Xiong C."/>
            <person name="Yue Q."/>
            <person name="Zhang X."/>
        </authorList>
    </citation>
    <scope>NUCLEOTIDE SEQUENCE [LARGE SCALE GENOMIC DNA]</scope>
    <source>
        <strain evidence="1 2">BP5796</strain>
    </source>
</reference>
<dbReference type="AlphaFoldDB" id="A0A3D8QE08"/>
<evidence type="ECO:0008006" key="3">
    <source>
        <dbReference type="Google" id="ProtNLM"/>
    </source>
</evidence>
<evidence type="ECO:0000313" key="1">
    <source>
        <dbReference type="EMBL" id="RDW60055.1"/>
    </source>
</evidence>